<evidence type="ECO:0000256" key="7">
    <source>
        <dbReference type="SAM" id="MobiDB-lite"/>
    </source>
</evidence>
<evidence type="ECO:0000313" key="10">
    <source>
        <dbReference type="Proteomes" id="UP000044602"/>
    </source>
</evidence>
<dbReference type="Proteomes" id="UP000045706">
    <property type="component" value="Unassembled WGS sequence"/>
</dbReference>
<evidence type="ECO:0000313" key="9">
    <source>
        <dbReference type="EMBL" id="CRK27771.1"/>
    </source>
</evidence>
<name>A0A0G4KVZ7_VERLO</name>
<evidence type="ECO:0000313" key="11">
    <source>
        <dbReference type="Proteomes" id="UP000045706"/>
    </source>
</evidence>
<dbReference type="AlphaFoldDB" id="A0A0G4KVZ7"/>
<feature type="compositionally biased region" description="Low complexity" evidence="7">
    <location>
        <begin position="60"/>
        <end position="69"/>
    </location>
</feature>
<gene>
    <name evidence="8" type="ORF">BN1708_010980</name>
    <name evidence="9" type="ORF">BN1723_014025</name>
</gene>
<comment type="subcellular location">
    <subcellularLocation>
        <location evidence="1">Mitochondrion</location>
    </subcellularLocation>
</comment>
<organism evidence="8 10">
    <name type="scientific">Verticillium longisporum</name>
    <name type="common">Verticillium dahliae var. longisporum</name>
    <dbReference type="NCBI Taxonomy" id="100787"/>
    <lineage>
        <taxon>Eukaryota</taxon>
        <taxon>Fungi</taxon>
        <taxon>Dikarya</taxon>
        <taxon>Ascomycota</taxon>
        <taxon>Pezizomycotina</taxon>
        <taxon>Sordariomycetes</taxon>
        <taxon>Hypocreomycetidae</taxon>
        <taxon>Glomerellales</taxon>
        <taxon>Plectosphaerellaceae</taxon>
        <taxon>Verticillium</taxon>
    </lineage>
</organism>
<proteinExistence type="inferred from homology"/>
<sequence>MRRVTRIRAPRLLAPSTPSTPLLSLRPISTTAPSSSDTTDRFRKLLWKGKAPGPADPYAQQSESSSSQQPDLEAYEAELAELESQTRDLGSLFPDAASSNTRPSRPFSRLKTSFKPTRAPEVNDVGINGYTPALSAEGLEEVGGYEGWWEREGHWGPESEYTPFAAAERVQDAAVLEVLTRQAVVEALAFRKERDEIRLSADWAGTDRAALDRALALRVKITEYGVVALRGNTNAVVKGLAPTKRQLKLARKEEQAQTAGEAVLAEDATPEAEEATVLGQHVSPEEARELVATWDVEWKDISLADPLLKFAINKRVFQLTGHLLPDPKLARAQTVRHILNLIVRPPPAKKLVETLQRRGELFALPNVSVHARRITPIDREKEVGRWKLIEKELAKRDLPVTGHAGLEKHREASWVQGGL</sequence>
<protein>
    <recommendedName>
        <fullName evidence="6">Large ribosomal subunit protein mL50</fullName>
    </recommendedName>
</protein>
<evidence type="ECO:0000256" key="2">
    <source>
        <dbReference type="ARBA" id="ARBA00008860"/>
    </source>
</evidence>
<keyword evidence="3" id="KW-0689">Ribosomal protein</keyword>
<dbReference type="GO" id="GO:0005840">
    <property type="term" value="C:ribosome"/>
    <property type="evidence" value="ECO:0007669"/>
    <property type="project" value="UniProtKB-KW"/>
</dbReference>
<evidence type="ECO:0000313" key="8">
    <source>
        <dbReference type="EMBL" id="CRK13927.1"/>
    </source>
</evidence>
<comment type="similarity">
    <text evidence="2">Belongs to the mitochondrion-specific ribosomal protein mL50 family.</text>
</comment>
<dbReference type="EMBL" id="CVQH01005113">
    <property type="protein sequence ID" value="CRK13927.1"/>
    <property type="molecule type" value="Genomic_DNA"/>
</dbReference>
<dbReference type="Pfam" id="PF10501">
    <property type="entry name" value="Ribosomal_L50"/>
    <property type="match status" value="1"/>
</dbReference>
<feature type="region of interest" description="Disordered" evidence="7">
    <location>
        <begin position="91"/>
        <end position="111"/>
    </location>
</feature>
<evidence type="ECO:0000256" key="4">
    <source>
        <dbReference type="ARBA" id="ARBA00023128"/>
    </source>
</evidence>
<evidence type="ECO:0000256" key="6">
    <source>
        <dbReference type="ARBA" id="ARBA00035183"/>
    </source>
</evidence>
<dbReference type="InterPro" id="IPR018305">
    <property type="entry name" value="Ribosomal_m50"/>
</dbReference>
<dbReference type="GO" id="GO:1990904">
    <property type="term" value="C:ribonucleoprotein complex"/>
    <property type="evidence" value="ECO:0007669"/>
    <property type="project" value="UniProtKB-KW"/>
</dbReference>
<keyword evidence="10" id="KW-1185">Reference proteome</keyword>
<evidence type="ECO:0000256" key="3">
    <source>
        <dbReference type="ARBA" id="ARBA00022980"/>
    </source>
</evidence>
<keyword evidence="5" id="KW-0687">Ribonucleoprotein</keyword>
<dbReference type="STRING" id="100787.A0A0G4KVZ7"/>
<evidence type="ECO:0000256" key="1">
    <source>
        <dbReference type="ARBA" id="ARBA00004173"/>
    </source>
</evidence>
<keyword evidence="4" id="KW-0496">Mitochondrion</keyword>
<reference evidence="10 11" key="1">
    <citation type="submission" date="2015-05" db="EMBL/GenBank/DDBJ databases">
        <authorList>
            <person name="Fogelqvist Johan"/>
        </authorList>
    </citation>
    <scope>NUCLEOTIDE SEQUENCE [LARGE SCALE GENOMIC DNA]</scope>
    <source>
        <strain evidence="8">VL1</strain>
        <strain evidence="9">VL2</strain>
    </source>
</reference>
<feature type="region of interest" description="Disordered" evidence="7">
    <location>
        <begin position="1"/>
        <end position="72"/>
    </location>
</feature>
<accession>A0A0G4KVZ7</accession>
<evidence type="ECO:0000256" key="5">
    <source>
        <dbReference type="ARBA" id="ARBA00023274"/>
    </source>
</evidence>
<dbReference type="Proteomes" id="UP000044602">
    <property type="component" value="Unassembled WGS sequence"/>
</dbReference>
<dbReference type="EMBL" id="CVQI01020446">
    <property type="protein sequence ID" value="CRK27771.1"/>
    <property type="molecule type" value="Genomic_DNA"/>
</dbReference>
<feature type="compositionally biased region" description="Low complexity" evidence="7">
    <location>
        <begin position="10"/>
        <end position="37"/>
    </location>
</feature>
<dbReference type="GO" id="GO:0005739">
    <property type="term" value="C:mitochondrion"/>
    <property type="evidence" value="ECO:0007669"/>
    <property type="project" value="UniProtKB-SubCell"/>
</dbReference>